<dbReference type="SUPFAM" id="SSF55811">
    <property type="entry name" value="Nudix"/>
    <property type="match status" value="1"/>
</dbReference>
<dbReference type="Pfam" id="PF00293">
    <property type="entry name" value="NUDIX"/>
    <property type="match status" value="1"/>
</dbReference>
<dbReference type="InterPro" id="IPR020084">
    <property type="entry name" value="NUDIX_hydrolase_CS"/>
</dbReference>
<keyword evidence="4" id="KW-0460">Magnesium</keyword>
<dbReference type="PANTHER" id="PTHR43046:SF12">
    <property type="entry name" value="GDP-MANNOSE MANNOSYL HYDROLASE"/>
    <property type="match status" value="1"/>
</dbReference>
<dbReference type="InterPro" id="IPR000086">
    <property type="entry name" value="NUDIX_hydrolase_dom"/>
</dbReference>
<feature type="domain" description="Nudix hydrolase" evidence="6">
    <location>
        <begin position="17"/>
        <end position="150"/>
    </location>
</feature>
<gene>
    <name evidence="7" type="ORF">FHR36_003784</name>
</gene>
<organism evidence="7 8">
    <name type="scientific">Kitasatospora paracochleata</name>
    <dbReference type="NCBI Taxonomy" id="58354"/>
    <lineage>
        <taxon>Bacteria</taxon>
        <taxon>Bacillati</taxon>
        <taxon>Actinomycetota</taxon>
        <taxon>Actinomycetes</taxon>
        <taxon>Kitasatosporales</taxon>
        <taxon>Streptomycetaceae</taxon>
        <taxon>Kitasatospora</taxon>
    </lineage>
</organism>
<proteinExistence type="inferred from homology"/>
<dbReference type="Proteomes" id="UP001206483">
    <property type="component" value="Unassembled WGS sequence"/>
</dbReference>
<evidence type="ECO:0000256" key="3">
    <source>
        <dbReference type="ARBA" id="ARBA00022801"/>
    </source>
</evidence>
<protein>
    <submittedName>
        <fullName evidence="7">8-oxo-dGTP pyrophosphatase MutT (NUDIX family)</fullName>
    </submittedName>
</protein>
<evidence type="ECO:0000256" key="5">
    <source>
        <dbReference type="RuleBase" id="RU003476"/>
    </source>
</evidence>
<dbReference type="Gene3D" id="3.90.79.10">
    <property type="entry name" value="Nucleoside Triphosphate Pyrophosphohydrolase"/>
    <property type="match status" value="1"/>
</dbReference>
<name>A0ABT1J0N9_9ACTN</name>
<reference evidence="7 8" key="1">
    <citation type="submission" date="2022-06" db="EMBL/GenBank/DDBJ databases">
        <title>Sequencing the genomes of 1000 actinobacteria strains.</title>
        <authorList>
            <person name="Klenk H.-P."/>
        </authorList>
    </citation>
    <scope>NUCLEOTIDE SEQUENCE [LARGE SCALE GENOMIC DNA]</scope>
    <source>
        <strain evidence="7 8">DSM 41656</strain>
    </source>
</reference>
<dbReference type="PANTHER" id="PTHR43046">
    <property type="entry name" value="GDP-MANNOSE MANNOSYL HYDROLASE"/>
    <property type="match status" value="1"/>
</dbReference>
<comment type="similarity">
    <text evidence="2 5">Belongs to the Nudix hydrolase family.</text>
</comment>
<comment type="caution">
    <text evidence="7">The sequence shown here is derived from an EMBL/GenBank/DDBJ whole genome shotgun (WGS) entry which is preliminary data.</text>
</comment>
<comment type="cofactor">
    <cofactor evidence="1">
        <name>Mg(2+)</name>
        <dbReference type="ChEBI" id="CHEBI:18420"/>
    </cofactor>
</comment>
<sequence length="167" mass="18747">MTTASLPQQEWLARMVRAYAGSSLLLTDPDGRVLLLKPTYRPTWLYPGGVIDHGENPAECAVRELREETGLRIAMGSIRLLVVEWRDPIPDQGYHAHPAVHFMFDGGTIPGDTPMRLQMEEVSDYGFFTVEEAMGRLHEYAARRLSHGIRARREGTTAMLHTPGYLG</sequence>
<dbReference type="PRINTS" id="PR00502">
    <property type="entry name" value="NUDIXFAMILY"/>
</dbReference>
<keyword evidence="3 5" id="KW-0378">Hydrolase</keyword>
<dbReference type="InterPro" id="IPR020476">
    <property type="entry name" value="Nudix_hydrolase"/>
</dbReference>
<dbReference type="RefSeq" id="WP_253798802.1">
    <property type="nucleotide sequence ID" value="NZ_BAAAUB010000082.1"/>
</dbReference>
<dbReference type="PROSITE" id="PS00893">
    <property type="entry name" value="NUDIX_BOX"/>
    <property type="match status" value="1"/>
</dbReference>
<evidence type="ECO:0000259" key="6">
    <source>
        <dbReference type="PROSITE" id="PS51462"/>
    </source>
</evidence>
<evidence type="ECO:0000256" key="1">
    <source>
        <dbReference type="ARBA" id="ARBA00001946"/>
    </source>
</evidence>
<accession>A0ABT1J0N9</accession>
<evidence type="ECO:0000313" key="8">
    <source>
        <dbReference type="Proteomes" id="UP001206483"/>
    </source>
</evidence>
<evidence type="ECO:0000256" key="4">
    <source>
        <dbReference type="ARBA" id="ARBA00022842"/>
    </source>
</evidence>
<evidence type="ECO:0000313" key="7">
    <source>
        <dbReference type="EMBL" id="MCP2310651.1"/>
    </source>
</evidence>
<keyword evidence="8" id="KW-1185">Reference proteome</keyword>
<evidence type="ECO:0000256" key="2">
    <source>
        <dbReference type="ARBA" id="ARBA00005582"/>
    </source>
</evidence>
<dbReference type="CDD" id="cd18876">
    <property type="entry name" value="NUDIX_Hydrolase"/>
    <property type="match status" value="1"/>
</dbReference>
<dbReference type="InterPro" id="IPR015797">
    <property type="entry name" value="NUDIX_hydrolase-like_dom_sf"/>
</dbReference>
<dbReference type="EMBL" id="JAMZDX010000003">
    <property type="protein sequence ID" value="MCP2310651.1"/>
    <property type="molecule type" value="Genomic_DNA"/>
</dbReference>
<dbReference type="PROSITE" id="PS51462">
    <property type="entry name" value="NUDIX"/>
    <property type="match status" value="1"/>
</dbReference>